<accession>A0A0C2WXJ5</accession>
<dbReference type="GO" id="GO:0046486">
    <property type="term" value="P:glycerolipid metabolic process"/>
    <property type="evidence" value="ECO:0007669"/>
    <property type="project" value="UniProtKB-ARBA"/>
</dbReference>
<feature type="domain" description="PNPLA" evidence="3">
    <location>
        <begin position="24"/>
        <end position="103"/>
    </location>
</feature>
<dbReference type="HOGENOM" id="CLU_588158_0_0_1"/>
<organism evidence="4 5">
    <name type="scientific">Serendipita vermifera MAFF 305830</name>
    <dbReference type="NCBI Taxonomy" id="933852"/>
    <lineage>
        <taxon>Eukaryota</taxon>
        <taxon>Fungi</taxon>
        <taxon>Dikarya</taxon>
        <taxon>Basidiomycota</taxon>
        <taxon>Agaricomycotina</taxon>
        <taxon>Agaricomycetes</taxon>
        <taxon>Sebacinales</taxon>
        <taxon>Serendipitaceae</taxon>
        <taxon>Serendipita</taxon>
    </lineage>
</organism>
<evidence type="ECO:0000313" key="5">
    <source>
        <dbReference type="Proteomes" id="UP000054097"/>
    </source>
</evidence>
<reference evidence="4 5" key="1">
    <citation type="submission" date="2014-04" db="EMBL/GenBank/DDBJ databases">
        <authorList>
            <consortium name="DOE Joint Genome Institute"/>
            <person name="Kuo A."/>
            <person name="Zuccaro A."/>
            <person name="Kohler A."/>
            <person name="Nagy L.G."/>
            <person name="Floudas D."/>
            <person name="Copeland A."/>
            <person name="Barry K.W."/>
            <person name="Cichocki N."/>
            <person name="Veneault-Fourrey C."/>
            <person name="LaButti K."/>
            <person name="Lindquist E.A."/>
            <person name="Lipzen A."/>
            <person name="Lundell T."/>
            <person name="Morin E."/>
            <person name="Murat C."/>
            <person name="Sun H."/>
            <person name="Tunlid A."/>
            <person name="Henrissat B."/>
            <person name="Grigoriev I.V."/>
            <person name="Hibbett D.S."/>
            <person name="Martin F."/>
            <person name="Nordberg H.P."/>
            <person name="Cantor M.N."/>
            <person name="Hua S.X."/>
        </authorList>
    </citation>
    <scope>NUCLEOTIDE SEQUENCE [LARGE SCALE GENOMIC DNA]</scope>
    <source>
        <strain evidence="4 5">MAFF 305830</strain>
    </source>
</reference>
<dbReference type="Gene3D" id="3.40.1090.10">
    <property type="entry name" value="Cytosolic phospholipase A2 catalytic domain"/>
    <property type="match status" value="1"/>
</dbReference>
<dbReference type="SUPFAM" id="SSF52151">
    <property type="entry name" value="FabD/lysophospholipase-like"/>
    <property type="match status" value="1"/>
</dbReference>
<reference evidence="5" key="2">
    <citation type="submission" date="2015-01" db="EMBL/GenBank/DDBJ databases">
        <title>Evolutionary Origins and Diversification of the Mycorrhizal Mutualists.</title>
        <authorList>
            <consortium name="DOE Joint Genome Institute"/>
            <consortium name="Mycorrhizal Genomics Consortium"/>
            <person name="Kohler A."/>
            <person name="Kuo A."/>
            <person name="Nagy L.G."/>
            <person name="Floudas D."/>
            <person name="Copeland A."/>
            <person name="Barry K.W."/>
            <person name="Cichocki N."/>
            <person name="Veneault-Fourrey C."/>
            <person name="LaButti K."/>
            <person name="Lindquist E.A."/>
            <person name="Lipzen A."/>
            <person name="Lundell T."/>
            <person name="Morin E."/>
            <person name="Murat C."/>
            <person name="Riley R."/>
            <person name="Ohm R."/>
            <person name="Sun H."/>
            <person name="Tunlid A."/>
            <person name="Henrissat B."/>
            <person name="Grigoriev I.V."/>
            <person name="Hibbett D.S."/>
            <person name="Martin F."/>
        </authorList>
    </citation>
    <scope>NUCLEOTIDE SEQUENCE [LARGE SCALE GENOMIC DNA]</scope>
    <source>
        <strain evidence="5">MAFF 305830</strain>
    </source>
</reference>
<dbReference type="InterPro" id="IPR002641">
    <property type="entry name" value="PNPLA_dom"/>
</dbReference>
<proteinExistence type="predicted"/>
<evidence type="ECO:0000256" key="1">
    <source>
        <dbReference type="ARBA" id="ARBA00023098"/>
    </source>
</evidence>
<keyword evidence="5" id="KW-1185">Reference proteome</keyword>
<sequence length="465" mass="50253">MSYALQPYSSEPPSYTQSLRPSLLCLDGGGTRIFVQLQMLCELMHRLAWDLKLISSRPSIPQKCEIYPADCFDYIGGGGCGSIIAYLLAAGLSAQASLEAFMTLAPVLASTRLHPADSVSYDDSSAFHSESLLDLQLALDGCLPRHEQMNYNGDFIIDIPARASIWIANGQPASASSSSDNGLPSNGSGVVVRKGEPIRRTLLPLVLAEVEREMRGEQQSLDHTLEFLQAVCPVFFDCSLLLALGTGDVPAPPSNPPSPLSRSACAASSEQEPTHSGEPSWLGSIVSLLSSAYNASCPATTADSYSTEAKVSQQAIPPAYLAPSVASREQMRALNGYIPTRAYGRSYIRMSPDLTTRSYGGLRPGLVSYQHPSSFSTVSSSPQYSSMLSGQAQIAWPGDWEAQCFSEHRMLTASYCSKAETGTTMDRVVDVLKRRDLPGVNEVHTKHTEHQKWDSLVFASAGYVY</sequence>
<dbReference type="Proteomes" id="UP000054097">
    <property type="component" value="Unassembled WGS sequence"/>
</dbReference>
<dbReference type="InterPro" id="IPR016035">
    <property type="entry name" value="Acyl_Trfase/lysoPLipase"/>
</dbReference>
<dbReference type="AlphaFoldDB" id="A0A0C2WXJ5"/>
<evidence type="ECO:0000313" key="4">
    <source>
        <dbReference type="EMBL" id="KIM30858.1"/>
    </source>
</evidence>
<gene>
    <name evidence="4" type="ORF">M408DRAFT_271522</name>
</gene>
<dbReference type="OrthoDB" id="3256202at2759"/>
<evidence type="ECO:0000256" key="2">
    <source>
        <dbReference type="SAM" id="MobiDB-lite"/>
    </source>
</evidence>
<dbReference type="Pfam" id="PF01734">
    <property type="entry name" value="Patatin"/>
    <property type="match status" value="1"/>
</dbReference>
<feature type="region of interest" description="Disordered" evidence="2">
    <location>
        <begin position="251"/>
        <end position="278"/>
    </location>
</feature>
<dbReference type="EMBL" id="KN824283">
    <property type="protein sequence ID" value="KIM30858.1"/>
    <property type="molecule type" value="Genomic_DNA"/>
</dbReference>
<evidence type="ECO:0000259" key="3">
    <source>
        <dbReference type="Pfam" id="PF01734"/>
    </source>
</evidence>
<name>A0A0C2WXJ5_SERVB</name>
<protein>
    <recommendedName>
        <fullName evidence="3">PNPLA domain-containing protein</fullName>
    </recommendedName>
</protein>
<keyword evidence="1" id="KW-0443">Lipid metabolism</keyword>